<keyword evidence="6" id="KW-0564">Palmitate</keyword>
<proteinExistence type="inferred from homology"/>
<comment type="caution">
    <text evidence="10">The sequence shown here is derived from an EMBL/GenBank/DDBJ whole genome shotgun (WGS) entry which is preliminary data.</text>
</comment>
<dbReference type="Pfam" id="PF05504">
    <property type="entry name" value="Spore_GerAC"/>
    <property type="match status" value="1"/>
</dbReference>
<dbReference type="Gene3D" id="3.30.300.210">
    <property type="entry name" value="Nutrient germinant receptor protein C, domain 3"/>
    <property type="match status" value="1"/>
</dbReference>
<dbReference type="Pfam" id="PF25198">
    <property type="entry name" value="Spore_GerAC_N"/>
    <property type="match status" value="1"/>
</dbReference>
<keyword evidence="11" id="KW-1185">Reference proteome</keyword>
<comment type="subcellular location">
    <subcellularLocation>
        <location evidence="1">Membrane</location>
        <topology evidence="1">Lipid-anchor</topology>
    </subcellularLocation>
</comment>
<evidence type="ECO:0000313" key="10">
    <source>
        <dbReference type="EMBL" id="MBM7584005.1"/>
    </source>
</evidence>
<comment type="similarity">
    <text evidence="2">Belongs to the GerABKC lipoprotein family.</text>
</comment>
<name>A0ABS2N818_9BACI</name>
<dbReference type="RefSeq" id="WP_205168204.1">
    <property type="nucleotide sequence ID" value="NZ_JAFBDZ010000001.1"/>
</dbReference>
<evidence type="ECO:0000313" key="11">
    <source>
        <dbReference type="Proteomes" id="UP001646157"/>
    </source>
</evidence>
<feature type="domain" description="Spore germination protein N-terminal" evidence="9">
    <location>
        <begin position="26"/>
        <end position="190"/>
    </location>
</feature>
<reference evidence="10 11" key="1">
    <citation type="submission" date="2021-01" db="EMBL/GenBank/DDBJ databases">
        <title>Genomic Encyclopedia of Type Strains, Phase IV (KMG-IV): sequencing the most valuable type-strain genomes for metagenomic binning, comparative biology and taxonomic classification.</title>
        <authorList>
            <person name="Goeker M."/>
        </authorList>
    </citation>
    <scope>NUCLEOTIDE SEQUENCE [LARGE SCALE GENOMIC DNA]</scope>
    <source>
        <strain evidence="10 11">DSM 24834</strain>
    </source>
</reference>
<evidence type="ECO:0000256" key="4">
    <source>
        <dbReference type="ARBA" id="ARBA00022729"/>
    </source>
</evidence>
<evidence type="ECO:0000256" key="3">
    <source>
        <dbReference type="ARBA" id="ARBA00022544"/>
    </source>
</evidence>
<evidence type="ECO:0000256" key="5">
    <source>
        <dbReference type="ARBA" id="ARBA00023136"/>
    </source>
</evidence>
<dbReference type="InterPro" id="IPR057336">
    <property type="entry name" value="GerAC_N"/>
</dbReference>
<accession>A0ABS2N818</accession>
<dbReference type="PANTHER" id="PTHR35789:SF1">
    <property type="entry name" value="SPORE GERMINATION PROTEIN B3"/>
    <property type="match status" value="1"/>
</dbReference>
<dbReference type="InterPro" id="IPR046953">
    <property type="entry name" value="Spore_GerAC-like_C"/>
</dbReference>
<evidence type="ECO:0000256" key="6">
    <source>
        <dbReference type="ARBA" id="ARBA00023139"/>
    </source>
</evidence>
<evidence type="ECO:0000256" key="1">
    <source>
        <dbReference type="ARBA" id="ARBA00004635"/>
    </source>
</evidence>
<evidence type="ECO:0000256" key="7">
    <source>
        <dbReference type="ARBA" id="ARBA00023288"/>
    </source>
</evidence>
<keyword evidence="7" id="KW-0449">Lipoprotein</keyword>
<keyword evidence="3" id="KW-0309">Germination</keyword>
<dbReference type="PROSITE" id="PS51257">
    <property type="entry name" value="PROKAR_LIPOPROTEIN"/>
    <property type="match status" value="1"/>
</dbReference>
<dbReference type="Proteomes" id="UP001646157">
    <property type="component" value="Unassembled WGS sequence"/>
</dbReference>
<evidence type="ECO:0000259" key="8">
    <source>
        <dbReference type="Pfam" id="PF05504"/>
    </source>
</evidence>
<protein>
    <submittedName>
        <fullName evidence="10">Spore germination protein</fullName>
    </submittedName>
</protein>
<evidence type="ECO:0000259" key="9">
    <source>
        <dbReference type="Pfam" id="PF25198"/>
    </source>
</evidence>
<gene>
    <name evidence="10" type="ORF">JOC86_000542</name>
</gene>
<dbReference type="EMBL" id="JAFBDZ010000001">
    <property type="protein sequence ID" value="MBM7584005.1"/>
    <property type="molecule type" value="Genomic_DNA"/>
</dbReference>
<organism evidence="10 11">
    <name type="scientific">Rossellomorea pakistanensis</name>
    <dbReference type="NCBI Taxonomy" id="992288"/>
    <lineage>
        <taxon>Bacteria</taxon>
        <taxon>Bacillati</taxon>
        <taxon>Bacillota</taxon>
        <taxon>Bacilli</taxon>
        <taxon>Bacillales</taxon>
        <taxon>Bacillaceae</taxon>
        <taxon>Rossellomorea</taxon>
    </lineage>
</organism>
<dbReference type="InterPro" id="IPR008844">
    <property type="entry name" value="Spore_GerAC-like"/>
</dbReference>
<sequence length="361" mass="40658">MISKIRIPLIMGVISLFLSGCLPSTKILEDIQLVQSIGYDYIGDEKFQGTGGSSFITPGEKSIPKSVTFTAEGNTNRKILQKIQSKSPKPIEIGRVGVILFNQEIAKNGIMEHIESLEKDPSVGRDIYLAVSIGSTFEILDGTYPQSESVSQYLTEVIKQNMERTIPKMDLHRYLYHYYGKGLDPFMPVIAHEGRYIQIKGIALFKKDKLVDIIGLKESYVFKVLFESIRKGVLEVDFTEKEEISIRNLSSDTNYKVTKDHEKYQIEVNIKLNGQISDSAGLKLSDDKVIKKIEKATEKQIKEHAANLIKKFQDLEVDPLGMGDKARQKGDFNKKDWQGQYGDMEIKVHADVDVSQSGIAE</sequence>
<dbReference type="NCBIfam" id="TIGR02887">
    <property type="entry name" value="spore_ger_x_C"/>
    <property type="match status" value="1"/>
</dbReference>
<keyword evidence="4" id="KW-0732">Signal</keyword>
<feature type="domain" description="Spore germination GerAC-like C-terminal" evidence="8">
    <location>
        <begin position="200"/>
        <end position="358"/>
    </location>
</feature>
<keyword evidence="5" id="KW-0472">Membrane</keyword>
<dbReference type="PANTHER" id="PTHR35789">
    <property type="entry name" value="SPORE GERMINATION PROTEIN B3"/>
    <property type="match status" value="1"/>
</dbReference>
<dbReference type="InterPro" id="IPR038501">
    <property type="entry name" value="Spore_GerAC_C_sf"/>
</dbReference>
<evidence type="ECO:0000256" key="2">
    <source>
        <dbReference type="ARBA" id="ARBA00007886"/>
    </source>
</evidence>